<gene>
    <name evidence="2" type="ORF">CSC65_07920</name>
</gene>
<sequence length="223" mass="23735">MNPRTTSRLRLATLLCAVALPCAAAPEPAPVALDAGWVLQAVARPAPSHTPFVELRDSPMLKKPLRLEGEYRRQLDGSLVRQVNAPYVETTTLAAGEAVVERQGRAPRRIALQQAPELAAIQAGFGALLAGDRDLLQKTYNVHASGAREQWTLRLVPRDPRLAASLRHIDLYGRGIELRCVESHPAKGEPQRTLMAGAAAAATGIDDAAALAALCHGAGGAKR</sequence>
<feature type="chain" id="PRO_5047087408" evidence="1">
    <location>
        <begin position="25"/>
        <end position="223"/>
    </location>
</feature>
<comment type="caution">
    <text evidence="2">The sequence shown here is derived from an EMBL/GenBank/DDBJ whole genome shotgun (WGS) entry which is preliminary data.</text>
</comment>
<feature type="signal peptide" evidence="1">
    <location>
        <begin position="1"/>
        <end position="24"/>
    </location>
</feature>
<dbReference type="RefSeq" id="WP_162410038.1">
    <property type="nucleotide sequence ID" value="NZ_PDWN01000006.1"/>
</dbReference>
<dbReference type="EMBL" id="PDWN01000006">
    <property type="protein sequence ID" value="KAF1695129.1"/>
    <property type="molecule type" value="Genomic_DNA"/>
</dbReference>
<dbReference type="Pfam" id="PF19574">
    <property type="entry name" value="LolA_3"/>
    <property type="match status" value="1"/>
</dbReference>
<evidence type="ECO:0000313" key="2">
    <source>
        <dbReference type="EMBL" id="KAF1695129.1"/>
    </source>
</evidence>
<protein>
    <submittedName>
        <fullName evidence="2">Fatty acyl CoA synthetase</fullName>
    </submittedName>
</protein>
<organism evidence="2 3">
    <name type="scientific">Pseudoxanthomonas daejeonensis</name>
    <dbReference type="NCBI Taxonomy" id="266062"/>
    <lineage>
        <taxon>Bacteria</taxon>
        <taxon>Pseudomonadati</taxon>
        <taxon>Pseudomonadota</taxon>
        <taxon>Gammaproteobacteria</taxon>
        <taxon>Lysobacterales</taxon>
        <taxon>Lysobacteraceae</taxon>
        <taxon>Pseudoxanthomonas</taxon>
    </lineage>
</organism>
<keyword evidence="1" id="KW-0732">Signal</keyword>
<reference evidence="2 3" key="1">
    <citation type="submission" date="2017-10" db="EMBL/GenBank/DDBJ databases">
        <title>Whole genome sequencing of members of genus Pseudoxanthomonas.</title>
        <authorList>
            <person name="Kumar S."/>
            <person name="Bansal K."/>
            <person name="Kaur A."/>
            <person name="Patil P."/>
            <person name="Sharma S."/>
            <person name="Patil P.B."/>
        </authorList>
    </citation>
    <scope>NUCLEOTIDE SEQUENCE [LARGE SCALE GENOMIC DNA]</scope>
    <source>
        <strain evidence="2 3">DSM 17801</strain>
    </source>
</reference>
<dbReference type="Proteomes" id="UP000788419">
    <property type="component" value="Unassembled WGS sequence"/>
</dbReference>
<dbReference type="InterPro" id="IPR004564">
    <property type="entry name" value="OM_lipoprot_carrier_LolA-like"/>
</dbReference>
<evidence type="ECO:0000313" key="3">
    <source>
        <dbReference type="Proteomes" id="UP000788419"/>
    </source>
</evidence>
<name>A0ABQ6Z7W1_9GAMM</name>
<accession>A0ABQ6Z7W1</accession>
<dbReference type="Gene3D" id="2.50.20.10">
    <property type="entry name" value="Lipoprotein localisation LolA/LolB/LppX"/>
    <property type="match status" value="1"/>
</dbReference>
<evidence type="ECO:0000256" key="1">
    <source>
        <dbReference type="SAM" id="SignalP"/>
    </source>
</evidence>
<proteinExistence type="predicted"/>
<keyword evidence="3" id="KW-1185">Reference proteome</keyword>